<evidence type="ECO:0000256" key="2">
    <source>
        <dbReference type="ARBA" id="ARBA00008664"/>
    </source>
</evidence>
<evidence type="ECO:0000256" key="10">
    <source>
        <dbReference type="ARBA" id="ARBA00079280"/>
    </source>
</evidence>
<proteinExistence type="inferred from homology"/>
<feature type="region of interest" description="Disordered" evidence="11">
    <location>
        <begin position="1364"/>
        <end position="1411"/>
    </location>
</feature>
<feature type="region of interest" description="Disordered" evidence="11">
    <location>
        <begin position="525"/>
        <end position="606"/>
    </location>
</feature>
<feature type="region of interest" description="Disordered" evidence="11">
    <location>
        <begin position="1"/>
        <end position="84"/>
    </location>
</feature>
<dbReference type="SUPFAM" id="SSF56024">
    <property type="entry name" value="Phospholipase D/nuclease"/>
    <property type="match status" value="2"/>
</dbReference>
<evidence type="ECO:0000256" key="1">
    <source>
        <dbReference type="ARBA" id="ARBA00000798"/>
    </source>
</evidence>
<feature type="region of interest" description="Disordered" evidence="11">
    <location>
        <begin position="96"/>
        <end position="131"/>
    </location>
</feature>
<reference evidence="13" key="1">
    <citation type="submission" date="2021-10" db="EMBL/GenBank/DDBJ databases">
        <authorList>
            <person name="Piombo E."/>
        </authorList>
    </citation>
    <scope>NUCLEOTIDE SEQUENCE</scope>
</reference>
<dbReference type="EMBL" id="CABFNO020001568">
    <property type="protein sequence ID" value="CAH0004973.1"/>
    <property type="molecule type" value="Genomic_DNA"/>
</dbReference>
<dbReference type="OrthoDB" id="14911at2759"/>
<feature type="region of interest" description="Disordered" evidence="11">
    <location>
        <begin position="1596"/>
        <end position="1625"/>
    </location>
</feature>
<evidence type="ECO:0000256" key="7">
    <source>
        <dbReference type="ARBA" id="ARBA00023098"/>
    </source>
</evidence>
<dbReference type="EC" id="3.1.4.4" evidence="3"/>
<dbReference type="CDD" id="cd09138">
    <property type="entry name" value="PLDc_vPLD1_2_yPLD_like_1"/>
    <property type="match status" value="1"/>
</dbReference>
<evidence type="ECO:0000256" key="6">
    <source>
        <dbReference type="ARBA" id="ARBA00022963"/>
    </source>
</evidence>
<feature type="compositionally biased region" description="Basic residues" evidence="11">
    <location>
        <begin position="1765"/>
        <end position="1777"/>
    </location>
</feature>
<feature type="compositionally biased region" description="Basic and acidic residues" evidence="11">
    <location>
        <begin position="1598"/>
        <end position="1613"/>
    </location>
</feature>
<accession>A0A9N9UZH2</accession>
<gene>
    <name evidence="13" type="ORF">CBYS24578_00005788</name>
</gene>
<dbReference type="GO" id="GO:0009395">
    <property type="term" value="P:phospholipid catabolic process"/>
    <property type="evidence" value="ECO:0007669"/>
    <property type="project" value="TreeGrafter"/>
</dbReference>
<evidence type="ECO:0000313" key="13">
    <source>
        <dbReference type="EMBL" id="CAH0004973.1"/>
    </source>
</evidence>
<organism evidence="13 14">
    <name type="scientific">Clonostachys byssicola</name>
    <dbReference type="NCBI Taxonomy" id="160290"/>
    <lineage>
        <taxon>Eukaryota</taxon>
        <taxon>Fungi</taxon>
        <taxon>Dikarya</taxon>
        <taxon>Ascomycota</taxon>
        <taxon>Pezizomycotina</taxon>
        <taxon>Sordariomycetes</taxon>
        <taxon>Hypocreomycetidae</taxon>
        <taxon>Hypocreales</taxon>
        <taxon>Bionectriaceae</taxon>
        <taxon>Clonostachys</taxon>
    </lineage>
</organism>
<feature type="compositionally biased region" description="Low complexity" evidence="11">
    <location>
        <begin position="534"/>
        <end position="543"/>
    </location>
</feature>
<dbReference type="CDD" id="cd01254">
    <property type="entry name" value="PH_PLD"/>
    <property type="match status" value="1"/>
</dbReference>
<feature type="compositionally biased region" description="Basic residues" evidence="11">
    <location>
        <begin position="573"/>
        <end position="588"/>
    </location>
</feature>
<dbReference type="InterPro" id="IPR025202">
    <property type="entry name" value="PLD-like_dom"/>
</dbReference>
<dbReference type="SMART" id="SM00155">
    <property type="entry name" value="PLDc"/>
    <property type="match status" value="2"/>
</dbReference>
<evidence type="ECO:0000256" key="11">
    <source>
        <dbReference type="SAM" id="MobiDB-lite"/>
    </source>
</evidence>
<keyword evidence="5" id="KW-0378">Hydrolase</keyword>
<dbReference type="FunFam" id="3.30.870.10:FF:000011">
    <property type="entry name" value="Phospholipase"/>
    <property type="match status" value="1"/>
</dbReference>
<sequence>MGELERDDAPSPITRVSNAPSTPIVENQPDQVAPSKSDGLLAPASILKKGGSGAETPTAEAPESPSSNAIPILRSPSPSPLVDKGTVYENGTIYENLLPPLPPFANDQRFGERSGADLNDPNTQDAASRKSVQFARLDVPEVPMHTRHESLEGIDFIKAKSGSSFMSKIKAMATGSPLPTPKSAVPSVDFPASPLSAMRPASQRAPSVAEATSDVEADADAEETADESNIPGIEQDKKKRKKQKRRLRRYRPGERSAPSTPKRTGHDTELIGRTERFLRRRASMPDTSLRDHAMSEDEARVSGRASTWRRGFGGRAVGDEQPDVDNSVIVSRRRGHIRRSTVFGGGTGGGGVSDGDAIVTKRPRLTQASTYGAHKWKQVKNTLKLLRQKKEDRVDYYKSAELMAELRAGAPAVLMLASMIQRDEHGNKRIPVLLEQLKLNIKDSTPDPDDDSDRHWIFTIELEYGSGPSRMSWTVIRTIKDIYNLHFRYKFALRNEKYMSAGLSLGPRLKQPKFPYSAFPYLRGARKEGESSDSDQGSAAGDETNGEGAGGERLTQEGGNAIMSEAEGFPMTPRRKSRGNLLGMRRRSTGMTEAGDVSNNEGQPLDHATRRQRYIEKQRRILEKYLSEMIRWLMFRADSNRLCRFLELSALGVRLAAEGSYHGKEGYLHIQSSKGLDFRRVLTPAKVISRHSRKWFLVRQSYIVCVESPENMNIYDVYLVDSKFNIVSKRNTLKKTIRDSQKAKVIDLTAEPQLEKHHTLTLQTSERQVRLFSGNQAVMRQFEESINEMLRQTLWFQQKRFDSFAPVRTGAFAQWLVDGRDYMWNVSRAINMAKDVIYIHDWWLSPELYMRRPACISQKWRLDRLLQKKAREGVKVFVIIYRNVEAAIPIDSEYTKFSLLNLHPNIFVQRSPNQFKKNQFFFAHHEKVCVVDHDVGFVGGIDLCFGRWDCPQHPLADDKPTGFEPSELPKDAEHCQLFPGKDYSNPRIQDFVRLHLPYEEMYERSKTPRMPWHDVSMQVVGQPARDLTRHFVQRWNYLRRGRKPTRPLPFLLPPPDAKMEELEALGLTGTCEVQILRSATTWSLGIEQTEHSIQTAYLKMIEDSEHFIYIENQFFITSTEMDGTRIVNRIGDALVERIVRAHQNGEEWRCVIVMPLLPGFQNTVDEQEGTSVRMIMMSQFRSICRGDSSIFGRLRAVDIEPEDYINFYSLRQWGIIGNDTLSTEQLYIHAKTIIVDDRVALIGSANINERSMLGTRDSECAAIVRDTDMISSTMAGKPYLVGRFAHTLRLRLMREHLGLDVDEILEEERQQEMDREAFEKEMDMIYQENENEAGPSSLEPTQQSAPARLPSFNNALDLESAQAIHEPNSSQSSSSSSSSGAVNEPESDPRVTNNPEHQRDLSGYGQDNWKSAEETGLDAGRDSVVVNGREVLVNNIGPEGKGTLQAPKEPHVASPAPETKSLDHVEPGSELLPPMPPFDRRTTDQLGLPRAVQLPSLPVVDDTDIGGPPVHVDSAGNAVTGVVHPMAADIKLAHIDKDCMRDPVNPTFYEDIWNRCAANNTKLYRRVFRCMPDSEVLTWAEYQEYDDYGRRFYASMDGRPKSKDPDAKSDHSHGPTSAGVGIGAPGPEAIVKAVEEQAAKVAHKVAEKANIGSQDEEKPRIIIPGVETGEMSEKQVASDGPGVERTSTGASLEHKTPAEKLARENEASSPVSSRGGEAPFPPVDSAHAKFLEPEKKRERRTTFSTLEKPSSKDLHNGSPAPVGSVKRRRRAGTKGSRRGFTIDDMPTRAEAEELMKLTQGHLVQFPYDWLLTEETNGNWGYQVDGVAPLSI</sequence>
<keyword evidence="4" id="KW-0677">Repeat</keyword>
<feature type="compositionally biased region" description="Polar residues" evidence="11">
    <location>
        <begin position="14"/>
        <end position="30"/>
    </location>
</feature>
<evidence type="ECO:0000256" key="8">
    <source>
        <dbReference type="ARBA" id="ARBA00042228"/>
    </source>
</evidence>
<comment type="similarity">
    <text evidence="2">Belongs to the phospholipase D family.</text>
</comment>
<dbReference type="Gene3D" id="3.30.870.10">
    <property type="entry name" value="Endonuclease Chain A"/>
    <property type="match status" value="2"/>
</dbReference>
<dbReference type="PANTHER" id="PTHR18896:SF76">
    <property type="entry name" value="PHOSPHOLIPASE"/>
    <property type="match status" value="1"/>
</dbReference>
<keyword evidence="14" id="KW-1185">Reference proteome</keyword>
<dbReference type="SMART" id="SM00312">
    <property type="entry name" value="PX"/>
    <property type="match status" value="1"/>
</dbReference>
<feature type="compositionally biased region" description="Basic and acidic residues" evidence="11">
    <location>
        <begin position="1726"/>
        <end position="1736"/>
    </location>
</feature>
<dbReference type="InterPro" id="IPR015679">
    <property type="entry name" value="PLipase_D_fam"/>
</dbReference>
<comment type="catalytic activity">
    <reaction evidence="1">
        <text>a 1,2-diacyl-sn-glycero-3-phosphocholine + H2O = a 1,2-diacyl-sn-glycero-3-phosphate + choline + H(+)</text>
        <dbReference type="Rhea" id="RHEA:14445"/>
        <dbReference type="ChEBI" id="CHEBI:15354"/>
        <dbReference type="ChEBI" id="CHEBI:15377"/>
        <dbReference type="ChEBI" id="CHEBI:15378"/>
        <dbReference type="ChEBI" id="CHEBI:57643"/>
        <dbReference type="ChEBI" id="CHEBI:58608"/>
        <dbReference type="EC" id="3.1.4.4"/>
    </reaction>
</comment>
<dbReference type="Pfam" id="PF00614">
    <property type="entry name" value="PLDc"/>
    <property type="match status" value="1"/>
</dbReference>
<name>A0A9N9UZH2_9HYPO</name>
<comment type="caution">
    <text evidence="13">The sequence shown here is derived from an EMBL/GenBank/DDBJ whole genome shotgun (WGS) entry which is preliminary data.</text>
</comment>
<dbReference type="PANTHER" id="PTHR18896">
    <property type="entry name" value="PHOSPHOLIPASE D"/>
    <property type="match status" value="1"/>
</dbReference>
<evidence type="ECO:0000256" key="9">
    <source>
        <dbReference type="ARBA" id="ARBA00074658"/>
    </source>
</evidence>
<keyword evidence="6" id="KW-0442">Lipid degradation</keyword>
<dbReference type="CDD" id="cd09141">
    <property type="entry name" value="PLDc_vPLD1_2_yPLD_like_2"/>
    <property type="match status" value="1"/>
</dbReference>
<feature type="region of interest" description="Disordered" evidence="11">
    <location>
        <begin position="173"/>
        <end position="270"/>
    </location>
</feature>
<feature type="region of interest" description="Disordered" evidence="11">
    <location>
        <begin position="1646"/>
        <end position="1781"/>
    </location>
</feature>
<dbReference type="GO" id="GO:0035091">
    <property type="term" value="F:phosphatidylinositol binding"/>
    <property type="evidence" value="ECO:0007669"/>
    <property type="project" value="InterPro"/>
</dbReference>
<feature type="domain" description="PLD phosphodiesterase" evidence="12">
    <location>
        <begin position="1224"/>
        <end position="1251"/>
    </location>
</feature>
<dbReference type="GO" id="GO:0004630">
    <property type="term" value="F:phospholipase D activity"/>
    <property type="evidence" value="ECO:0007669"/>
    <property type="project" value="UniProtKB-EC"/>
</dbReference>
<feature type="compositionally biased region" description="Basic and acidic residues" evidence="11">
    <location>
        <begin position="1692"/>
        <end position="1706"/>
    </location>
</feature>
<dbReference type="Proteomes" id="UP000754883">
    <property type="component" value="Unassembled WGS sequence"/>
</dbReference>
<dbReference type="PROSITE" id="PS50035">
    <property type="entry name" value="PLD"/>
    <property type="match status" value="2"/>
</dbReference>
<dbReference type="InterPro" id="IPR001683">
    <property type="entry name" value="PX_dom"/>
</dbReference>
<evidence type="ECO:0000256" key="5">
    <source>
        <dbReference type="ARBA" id="ARBA00022801"/>
    </source>
</evidence>
<protein>
    <recommendedName>
        <fullName evidence="9">Phospholipase D1</fullName>
        <ecNumber evidence="3">3.1.4.4</ecNumber>
    </recommendedName>
    <alternativeName>
        <fullName evidence="8">Choline phosphatase 1</fullName>
    </alternativeName>
    <alternativeName>
        <fullName evidence="10">Phosphatidylcholine-hydrolyzing phospholipase D1</fullName>
    </alternativeName>
</protein>
<dbReference type="InterPro" id="IPR001736">
    <property type="entry name" value="PLipase_D/transphosphatidylase"/>
</dbReference>
<feature type="compositionally biased region" description="Basic residues" evidence="11">
    <location>
        <begin position="238"/>
        <end position="250"/>
    </location>
</feature>
<keyword evidence="7" id="KW-0443">Lipid metabolism</keyword>
<feature type="domain" description="PLD phosphodiesterase" evidence="12">
    <location>
        <begin position="920"/>
        <end position="947"/>
    </location>
</feature>
<feature type="region of interest" description="Disordered" evidence="11">
    <location>
        <begin position="1436"/>
        <end position="1469"/>
    </location>
</feature>
<evidence type="ECO:0000313" key="14">
    <source>
        <dbReference type="Proteomes" id="UP000754883"/>
    </source>
</evidence>
<evidence type="ECO:0000256" key="3">
    <source>
        <dbReference type="ARBA" id="ARBA00012027"/>
    </source>
</evidence>
<evidence type="ECO:0000259" key="12">
    <source>
        <dbReference type="PROSITE" id="PS50035"/>
    </source>
</evidence>
<evidence type="ECO:0000256" key="4">
    <source>
        <dbReference type="ARBA" id="ARBA00022737"/>
    </source>
</evidence>
<feature type="compositionally biased region" description="Acidic residues" evidence="11">
    <location>
        <begin position="213"/>
        <end position="226"/>
    </location>
</feature>
<feature type="compositionally biased region" description="Low complexity" evidence="11">
    <location>
        <begin position="1369"/>
        <end position="1379"/>
    </location>
</feature>
<dbReference type="Pfam" id="PF13091">
    <property type="entry name" value="PLDc_2"/>
    <property type="match status" value="1"/>
</dbReference>